<dbReference type="GO" id="GO:0010008">
    <property type="term" value="C:endosome membrane"/>
    <property type="evidence" value="ECO:0007669"/>
    <property type="project" value="UniProtKB-SubCell"/>
</dbReference>
<dbReference type="InterPro" id="IPR041212">
    <property type="entry name" value="Vta1_C"/>
</dbReference>
<reference evidence="12 13" key="1">
    <citation type="journal article" date="2021" name="BMC Biol.">
        <title>Horizontally acquired antibacterial genes associated with adaptive radiation of ladybird beetles.</title>
        <authorList>
            <person name="Li H.S."/>
            <person name="Tang X.F."/>
            <person name="Huang Y.H."/>
            <person name="Xu Z.Y."/>
            <person name="Chen M.L."/>
            <person name="Du X.Y."/>
            <person name="Qiu B.Y."/>
            <person name="Chen P.T."/>
            <person name="Zhang W."/>
            <person name="Slipinski A."/>
            <person name="Escalona H.E."/>
            <person name="Waterhouse R.M."/>
            <person name="Zwick A."/>
            <person name="Pang H."/>
        </authorList>
    </citation>
    <scope>NUCLEOTIDE SEQUENCE [LARGE SCALE GENOMIC DNA]</scope>
    <source>
        <strain evidence="12">SYSU2018</strain>
    </source>
</reference>
<keyword evidence="7" id="KW-0653">Protein transport</keyword>
<proteinExistence type="inferred from homology"/>
<feature type="region of interest" description="Disordered" evidence="9">
    <location>
        <begin position="182"/>
        <end position="247"/>
    </location>
</feature>
<keyword evidence="8" id="KW-0472">Membrane</keyword>
<dbReference type="Pfam" id="PF04652">
    <property type="entry name" value="Vta1"/>
    <property type="match status" value="1"/>
</dbReference>
<feature type="compositionally biased region" description="Low complexity" evidence="9">
    <location>
        <begin position="233"/>
        <end position="247"/>
    </location>
</feature>
<name>A0ABD2NQJ9_9CUCU</name>
<dbReference type="AlphaFoldDB" id="A0ABD2NQJ9"/>
<keyword evidence="13" id="KW-1185">Reference proteome</keyword>
<accession>A0ABD2NQJ9</accession>
<dbReference type="Proteomes" id="UP001516400">
    <property type="component" value="Unassembled WGS sequence"/>
</dbReference>
<feature type="domain" description="Vta1 C-terminal" evidence="11">
    <location>
        <begin position="250"/>
        <end position="286"/>
    </location>
</feature>
<sequence length="292" mass="32310">MQFPPVPPEVKSIAHFMKVAEEHEERNIVIAYWARMFAVQRAMNMIPNKKPPEVSKLLIAIMEWMETTKKENLNNDGITNETTAHALIEQHALQLFAYGDAQDRAANFNKNTIKAFYTSGILMDILEQFGELSEDIQGKRKYAKWKAAYIHNCLKVGDIPIPGAPDEHLDNVVHRADLDHDDNTEEAVGGTSTTPPDAGIPFMPSQPSTVTPQPSVSPPSPSSPYIPPANSYTAPPSLPTSTSSVASLPPEKIKKAQKFCKFAESALDYEDFKTAVDNLNKALHLIQTGEEL</sequence>
<evidence type="ECO:0000313" key="12">
    <source>
        <dbReference type="EMBL" id="KAL3280915.1"/>
    </source>
</evidence>
<organism evidence="12 13">
    <name type="scientific">Cryptolaemus montrouzieri</name>
    <dbReference type="NCBI Taxonomy" id="559131"/>
    <lineage>
        <taxon>Eukaryota</taxon>
        <taxon>Metazoa</taxon>
        <taxon>Ecdysozoa</taxon>
        <taxon>Arthropoda</taxon>
        <taxon>Hexapoda</taxon>
        <taxon>Insecta</taxon>
        <taxon>Pterygota</taxon>
        <taxon>Neoptera</taxon>
        <taxon>Endopterygota</taxon>
        <taxon>Coleoptera</taxon>
        <taxon>Polyphaga</taxon>
        <taxon>Cucujiformia</taxon>
        <taxon>Coccinelloidea</taxon>
        <taxon>Coccinellidae</taxon>
        <taxon>Scymninae</taxon>
        <taxon>Scymnini</taxon>
        <taxon>Cryptolaemus</taxon>
    </lineage>
</organism>
<keyword evidence="4" id="KW-0813">Transport</keyword>
<comment type="similarity">
    <text evidence="3">Belongs to the VTA1 family.</text>
</comment>
<comment type="caution">
    <text evidence="12">The sequence shown here is derived from an EMBL/GenBank/DDBJ whole genome shotgun (WGS) entry which is preliminary data.</text>
</comment>
<keyword evidence="6" id="KW-0967">Endosome</keyword>
<evidence type="ECO:0000256" key="6">
    <source>
        <dbReference type="ARBA" id="ARBA00022753"/>
    </source>
</evidence>
<dbReference type="InterPro" id="IPR044538">
    <property type="entry name" value="Vta1-like"/>
</dbReference>
<dbReference type="EMBL" id="JABFTP020000144">
    <property type="protein sequence ID" value="KAL3280915.1"/>
    <property type="molecule type" value="Genomic_DNA"/>
</dbReference>
<comment type="subcellular location">
    <subcellularLocation>
        <location evidence="2">Cytoplasm</location>
    </subcellularLocation>
    <subcellularLocation>
        <location evidence="1">Endosome membrane</location>
        <topology evidence="1">Peripheral membrane protein</topology>
    </subcellularLocation>
</comment>
<evidence type="ECO:0000256" key="2">
    <source>
        <dbReference type="ARBA" id="ARBA00004496"/>
    </source>
</evidence>
<dbReference type="GO" id="GO:0015031">
    <property type="term" value="P:protein transport"/>
    <property type="evidence" value="ECO:0007669"/>
    <property type="project" value="UniProtKB-KW"/>
</dbReference>
<protein>
    <recommendedName>
        <fullName evidence="14">Vacuolar protein sorting-associated protein VTA1 homolog</fullName>
    </recommendedName>
</protein>
<dbReference type="PANTHER" id="PTHR46009:SF1">
    <property type="entry name" value="VACUOLAR PROTEIN SORTING-ASSOCIATED PROTEIN VTA1 HOMOLOG"/>
    <property type="match status" value="1"/>
</dbReference>
<evidence type="ECO:0008006" key="14">
    <source>
        <dbReference type="Google" id="ProtNLM"/>
    </source>
</evidence>
<dbReference type="PANTHER" id="PTHR46009">
    <property type="entry name" value="VACUOLAR PROTEIN SORTING-ASSOCIATED PROTEIN VTA1 HOMOLOG"/>
    <property type="match status" value="1"/>
</dbReference>
<dbReference type="InterPro" id="IPR023175">
    <property type="entry name" value="Vta1/CALS_N_sf"/>
</dbReference>
<evidence type="ECO:0000256" key="8">
    <source>
        <dbReference type="ARBA" id="ARBA00023136"/>
    </source>
</evidence>
<evidence type="ECO:0000256" key="3">
    <source>
        <dbReference type="ARBA" id="ARBA00007895"/>
    </source>
</evidence>
<evidence type="ECO:0000256" key="9">
    <source>
        <dbReference type="SAM" id="MobiDB-lite"/>
    </source>
</evidence>
<evidence type="ECO:0000256" key="4">
    <source>
        <dbReference type="ARBA" id="ARBA00022448"/>
    </source>
</evidence>
<dbReference type="InterPro" id="IPR039431">
    <property type="entry name" value="Vta1/CALS_N"/>
</dbReference>
<dbReference type="Pfam" id="PF18097">
    <property type="entry name" value="Vta1_C"/>
    <property type="match status" value="1"/>
</dbReference>
<evidence type="ECO:0000256" key="7">
    <source>
        <dbReference type="ARBA" id="ARBA00022927"/>
    </source>
</evidence>
<evidence type="ECO:0000256" key="5">
    <source>
        <dbReference type="ARBA" id="ARBA00022490"/>
    </source>
</evidence>
<evidence type="ECO:0000313" key="13">
    <source>
        <dbReference type="Proteomes" id="UP001516400"/>
    </source>
</evidence>
<keyword evidence="5" id="KW-0963">Cytoplasm</keyword>
<evidence type="ECO:0000259" key="11">
    <source>
        <dbReference type="Pfam" id="PF18097"/>
    </source>
</evidence>
<gene>
    <name evidence="12" type="ORF">HHI36_004142</name>
</gene>
<dbReference type="Gene3D" id="1.20.5.420">
    <property type="entry name" value="Immunoglobulin FC, subunit C"/>
    <property type="match status" value="1"/>
</dbReference>
<dbReference type="Gene3D" id="1.25.40.270">
    <property type="entry name" value="Vacuolar protein sorting-associated protein vta1"/>
    <property type="match status" value="1"/>
</dbReference>
<evidence type="ECO:0000256" key="1">
    <source>
        <dbReference type="ARBA" id="ARBA00004481"/>
    </source>
</evidence>
<evidence type="ECO:0000259" key="10">
    <source>
        <dbReference type="Pfam" id="PF04652"/>
    </source>
</evidence>
<feature type="compositionally biased region" description="Low complexity" evidence="9">
    <location>
        <begin position="205"/>
        <end position="214"/>
    </location>
</feature>
<feature type="domain" description="Vta1/callose synthase N-terminal" evidence="10">
    <location>
        <begin position="12"/>
        <end position="155"/>
    </location>
</feature>
<feature type="compositionally biased region" description="Pro residues" evidence="9">
    <location>
        <begin position="215"/>
        <end position="227"/>
    </location>
</feature>